<dbReference type="OrthoDB" id="9784230at2"/>
<dbReference type="PANTHER" id="PTHR34296:SF2">
    <property type="entry name" value="ABC TRANSPORTER GUANOSINE-BINDING PROTEIN NUPN"/>
    <property type="match status" value="1"/>
</dbReference>
<accession>A0A0S7BG26</accession>
<feature type="chain" id="PRO_5006632930" evidence="8">
    <location>
        <begin position="21"/>
        <end position="377"/>
    </location>
</feature>
<feature type="signal peptide" evidence="8">
    <location>
        <begin position="1"/>
        <end position="20"/>
    </location>
</feature>
<dbReference type="PANTHER" id="PTHR34296">
    <property type="entry name" value="TRANSCRIPTIONAL ACTIVATOR PROTEIN MED"/>
    <property type="match status" value="1"/>
</dbReference>
<evidence type="ECO:0000256" key="3">
    <source>
        <dbReference type="ARBA" id="ARBA00022475"/>
    </source>
</evidence>
<proteinExistence type="inferred from homology"/>
<dbReference type="EMBL" id="DF967972">
    <property type="protein sequence ID" value="GAP14032.1"/>
    <property type="molecule type" value="Genomic_DNA"/>
</dbReference>
<evidence type="ECO:0000256" key="7">
    <source>
        <dbReference type="SAM" id="MobiDB-lite"/>
    </source>
</evidence>
<evidence type="ECO:0000259" key="9">
    <source>
        <dbReference type="Pfam" id="PF02608"/>
    </source>
</evidence>
<dbReference type="STRING" id="360412.LARV_01792"/>
<comment type="subcellular location">
    <subcellularLocation>
        <location evidence="1">Cell membrane</location>
        <topology evidence="1">Lipid-anchor</topology>
    </subcellularLocation>
</comment>
<keyword evidence="5" id="KW-0472">Membrane</keyword>
<evidence type="ECO:0000313" key="11">
    <source>
        <dbReference type="Proteomes" id="UP000055060"/>
    </source>
</evidence>
<dbReference type="CDD" id="cd06354">
    <property type="entry name" value="PBP1_PrnA-like"/>
    <property type="match status" value="1"/>
</dbReference>
<feature type="domain" description="ABC transporter substrate-binding protein PnrA-like" evidence="9">
    <location>
        <begin position="62"/>
        <end position="370"/>
    </location>
</feature>
<gene>
    <name evidence="10" type="ORF">LARV_01792</name>
</gene>
<dbReference type="SUPFAM" id="SSF53822">
    <property type="entry name" value="Periplasmic binding protein-like I"/>
    <property type="match status" value="1"/>
</dbReference>
<evidence type="ECO:0000256" key="6">
    <source>
        <dbReference type="ARBA" id="ARBA00023288"/>
    </source>
</evidence>
<protein>
    <submittedName>
        <fullName evidence="10">Nucleoside-binding protein</fullName>
    </submittedName>
</protein>
<sequence length="377" mass="39338">MAKKLSLVLAVVVMATMILAACAPAATPTAAPVEPTAAPVEPTTAPVEPTVAPTEAPAAKIKVCEVTDTGGIDDKSFNATAWKGVTDAVETLGIEGKYLESQEVADYEKNINAFVEEKCDLIIPVGFYLTDATKAAAEANPDVKFSIVDVSYDPIIPNILGQVFQTDQAAFLAGYLAAGVTKTGKVGTFGGFPIPTVTIFMDGFARGVAYYNEQKGTKVEVLGWDINDPEKGLFSSSFDDQAKGKELGNSLMDEGADIIMPVAGPVGLGTAAAVKERGNAYIIGVDSDWALTNPEYADIVLTSVMKLMDATVLDSIKMVIDGTFKGGITVGTLTNKGVGLGTINAAVPEALRTETEALAPSIIDGTIKLSDTFAIKQ</sequence>
<keyword evidence="6" id="KW-0449">Lipoprotein</keyword>
<evidence type="ECO:0000313" key="10">
    <source>
        <dbReference type="EMBL" id="GAP14032.1"/>
    </source>
</evidence>
<evidence type="ECO:0000256" key="4">
    <source>
        <dbReference type="ARBA" id="ARBA00022729"/>
    </source>
</evidence>
<feature type="region of interest" description="Disordered" evidence="7">
    <location>
        <begin position="30"/>
        <end position="52"/>
    </location>
</feature>
<dbReference type="Pfam" id="PF02608">
    <property type="entry name" value="Bmp"/>
    <property type="match status" value="1"/>
</dbReference>
<reference evidence="10" key="1">
    <citation type="submission" date="2015-07" db="EMBL/GenBank/DDBJ databases">
        <title>Draft Genome Sequences of Anaerolinea thermolimosa IMO-1, Bellilinea caldifistulae GOMI-1, Leptolinea tardivitalis YMTK-2, Levilinea saccharolytica KIBI-1,Longilinea arvoryzae KOME-1, Previously Described as Members of the Anaerolineaceae (Chloroflexi).</title>
        <authorList>
            <person name="Sekiguchi Y."/>
            <person name="Ohashi A."/>
            <person name="Matsuura N."/>
            <person name="Tourlousse M.D."/>
        </authorList>
    </citation>
    <scope>NUCLEOTIDE SEQUENCE [LARGE SCALE GENOMIC DNA]</scope>
    <source>
        <strain evidence="10">KOME-1</strain>
    </source>
</reference>
<evidence type="ECO:0000256" key="5">
    <source>
        <dbReference type="ARBA" id="ARBA00023136"/>
    </source>
</evidence>
<keyword evidence="11" id="KW-1185">Reference proteome</keyword>
<dbReference type="GO" id="GO:0005886">
    <property type="term" value="C:plasma membrane"/>
    <property type="evidence" value="ECO:0007669"/>
    <property type="project" value="UniProtKB-SubCell"/>
</dbReference>
<name>A0A0S7BG26_9CHLR</name>
<dbReference type="InterPro" id="IPR028082">
    <property type="entry name" value="Peripla_BP_I"/>
</dbReference>
<evidence type="ECO:0000256" key="1">
    <source>
        <dbReference type="ARBA" id="ARBA00004193"/>
    </source>
</evidence>
<dbReference type="RefSeq" id="WP_075073322.1">
    <property type="nucleotide sequence ID" value="NZ_DF967972.1"/>
</dbReference>
<keyword evidence="4 8" id="KW-0732">Signal</keyword>
<dbReference type="InterPro" id="IPR003760">
    <property type="entry name" value="PnrA-like"/>
</dbReference>
<dbReference type="Proteomes" id="UP000055060">
    <property type="component" value="Unassembled WGS sequence"/>
</dbReference>
<evidence type="ECO:0000256" key="2">
    <source>
        <dbReference type="ARBA" id="ARBA00008610"/>
    </source>
</evidence>
<dbReference type="AlphaFoldDB" id="A0A0S7BG26"/>
<dbReference type="Gene3D" id="3.40.50.2300">
    <property type="match status" value="2"/>
</dbReference>
<organism evidence="10">
    <name type="scientific">Longilinea arvoryzae</name>
    <dbReference type="NCBI Taxonomy" id="360412"/>
    <lineage>
        <taxon>Bacteria</taxon>
        <taxon>Bacillati</taxon>
        <taxon>Chloroflexota</taxon>
        <taxon>Anaerolineae</taxon>
        <taxon>Anaerolineales</taxon>
        <taxon>Anaerolineaceae</taxon>
        <taxon>Longilinea</taxon>
    </lineage>
</organism>
<comment type="similarity">
    <text evidence="2">Belongs to the BMP lipoprotein family.</text>
</comment>
<dbReference type="PROSITE" id="PS51257">
    <property type="entry name" value="PROKAR_LIPOPROTEIN"/>
    <property type="match status" value="1"/>
</dbReference>
<keyword evidence="3" id="KW-1003">Cell membrane</keyword>
<evidence type="ECO:0000256" key="8">
    <source>
        <dbReference type="SAM" id="SignalP"/>
    </source>
</evidence>
<dbReference type="InterPro" id="IPR050957">
    <property type="entry name" value="BMP_lipoprotein"/>
</dbReference>